<dbReference type="OrthoDB" id="2489132at2"/>
<organism evidence="12 13">
    <name type="scientific">Aeromonas enteropelogenes</name>
    <name type="common">Aeromonas trota</name>
    <dbReference type="NCBI Taxonomy" id="29489"/>
    <lineage>
        <taxon>Bacteria</taxon>
        <taxon>Pseudomonadati</taxon>
        <taxon>Pseudomonadota</taxon>
        <taxon>Gammaproteobacteria</taxon>
        <taxon>Aeromonadales</taxon>
        <taxon>Aeromonadaceae</taxon>
        <taxon>Aeromonas</taxon>
    </lineage>
</organism>
<comment type="caution">
    <text evidence="12">The sequence shown here is derived from an EMBL/GenBank/DDBJ whole genome shotgun (WGS) entry which is preliminary data.</text>
</comment>
<evidence type="ECO:0000256" key="1">
    <source>
        <dbReference type="ARBA" id="ARBA00004141"/>
    </source>
</evidence>
<dbReference type="PROSITE" id="PS50885">
    <property type="entry name" value="HAMP"/>
    <property type="match status" value="1"/>
</dbReference>
<dbReference type="EMBL" id="JMGO02000003">
    <property type="protein sequence ID" value="KXU80472.1"/>
    <property type="molecule type" value="Genomic_DNA"/>
</dbReference>
<dbReference type="GO" id="GO:0006935">
    <property type="term" value="P:chemotaxis"/>
    <property type="evidence" value="ECO:0007669"/>
    <property type="project" value="UniProtKB-ARBA"/>
</dbReference>
<dbReference type="InterPro" id="IPR013587">
    <property type="entry name" value="Nitrate/nitrite_sensing"/>
</dbReference>
<dbReference type="InterPro" id="IPR003660">
    <property type="entry name" value="HAMP_dom"/>
</dbReference>
<evidence type="ECO:0000259" key="11">
    <source>
        <dbReference type="PROSITE" id="PS50906"/>
    </source>
</evidence>
<evidence type="ECO:0000256" key="4">
    <source>
        <dbReference type="ARBA" id="ARBA00023136"/>
    </source>
</evidence>
<dbReference type="PANTHER" id="PTHR32089">
    <property type="entry name" value="METHYL-ACCEPTING CHEMOTAXIS PROTEIN MCPB"/>
    <property type="match status" value="1"/>
</dbReference>
<dbReference type="PANTHER" id="PTHR32089:SF119">
    <property type="entry name" value="METHYL-ACCEPTING CHEMOTAXIS PROTEIN CTPL"/>
    <property type="match status" value="1"/>
</dbReference>
<keyword evidence="2 8" id="KW-0812">Transmembrane</keyword>
<dbReference type="PROSITE" id="PS50906">
    <property type="entry name" value="NIT"/>
    <property type="match status" value="1"/>
</dbReference>
<dbReference type="PROSITE" id="PS50111">
    <property type="entry name" value="CHEMOTAXIS_TRANSDUC_2"/>
    <property type="match status" value="1"/>
</dbReference>
<proteinExistence type="inferred from homology"/>
<evidence type="ECO:0000259" key="9">
    <source>
        <dbReference type="PROSITE" id="PS50111"/>
    </source>
</evidence>
<dbReference type="RefSeq" id="WP_061475724.1">
    <property type="nucleotide sequence ID" value="NZ_JMGO02000003.1"/>
</dbReference>
<comment type="similarity">
    <text evidence="6">Belongs to the methyl-accepting chemotaxis (MCP) protein family.</text>
</comment>
<feature type="transmembrane region" description="Helical" evidence="8">
    <location>
        <begin position="297"/>
        <end position="316"/>
    </location>
</feature>
<evidence type="ECO:0000313" key="12">
    <source>
        <dbReference type="EMBL" id="KXU80472.1"/>
    </source>
</evidence>
<dbReference type="Pfam" id="PF00015">
    <property type="entry name" value="MCPsignal"/>
    <property type="match status" value="1"/>
</dbReference>
<dbReference type="AlphaFoldDB" id="A0A175VKH3"/>
<keyword evidence="4 8" id="KW-0472">Membrane</keyword>
<dbReference type="GO" id="GO:0007165">
    <property type="term" value="P:signal transduction"/>
    <property type="evidence" value="ECO:0007669"/>
    <property type="project" value="UniProtKB-KW"/>
</dbReference>
<evidence type="ECO:0000259" key="10">
    <source>
        <dbReference type="PROSITE" id="PS50885"/>
    </source>
</evidence>
<dbReference type="Pfam" id="PF08376">
    <property type="entry name" value="NIT"/>
    <property type="match status" value="1"/>
</dbReference>
<dbReference type="GO" id="GO:0016020">
    <property type="term" value="C:membrane"/>
    <property type="evidence" value="ECO:0007669"/>
    <property type="project" value="UniProtKB-SubCell"/>
</dbReference>
<dbReference type="FunFam" id="1.10.287.950:FF:000001">
    <property type="entry name" value="Methyl-accepting chemotaxis sensory transducer"/>
    <property type="match status" value="1"/>
</dbReference>
<comment type="subcellular location">
    <subcellularLocation>
        <location evidence="1">Membrane</location>
        <topology evidence="1">Multi-pass membrane protein</topology>
    </subcellularLocation>
</comment>
<sequence length="657" mass="72266">MNRLGLAGKMLLAICLPLLALVFFAGHYVYDRYRVSQEMEQAQQMLVLVKSSAQLVHELQKERGMSAGFIGSAGSKFADALPQQRAAVDEAIARFRAEDQGIAHEQADQGLAQLAGIRDQVSQLTIEAPRQVAFYSQLIASLLGVVDEISLRSRDAGIALQTNAYAAFLQNKERMGMERATLSNVFAKDSFTPAALQQFMSLLASQQSYLERFRAVATDEQIGLLDTLLQSPVMEEVSKLEQVALDKMAQGGFGVDPEQWFAVSTKKIDLLKQGEDQLYQQLFERVAQMQISSQHNFWWGTLAVLVCLLLTCLISWKVLRDLHLGFVALHRTFSRLVNENDLTVRVNWQSGDELGALSRDLNQFLQHLEGLLCEVRRSCDVLTRSAFASNEVIAEVNEGVERGVGQVDLVATAATEMASTVAEIARNATQTSQATQQAIGRARQGDKEVDQTIAAIAQVADTLTQTRQLVNNLHQDTESAVEALSLIKQISDRTNLLALNAAIEAARAGESGRGFAVVADEVRTLANRTQQAADDIEQMLSRLRSGASQAVVAMQSGSEQAALSVTEAKRAGSELTDIVDEVRKVSEMTAQVATATEEQRYVTDDIQNNMLTIREVYEAHRQHSVTLQKNSTELDQLARELAGRIACFRLMDPPASH</sequence>
<dbReference type="InterPro" id="IPR004089">
    <property type="entry name" value="MCPsignal_dom"/>
</dbReference>
<dbReference type="InterPro" id="IPR010910">
    <property type="entry name" value="Nitrate/nitrite_sensing_bac"/>
</dbReference>
<feature type="domain" description="Methyl-accepting transducer" evidence="9">
    <location>
        <begin position="378"/>
        <end position="614"/>
    </location>
</feature>
<feature type="domain" description="NIT" evidence="11">
    <location>
        <begin position="50"/>
        <end position="289"/>
    </location>
</feature>
<name>A0A175VKH3_AEREN</name>
<dbReference type="CDD" id="cd11386">
    <property type="entry name" value="MCP_signal"/>
    <property type="match status" value="1"/>
</dbReference>
<dbReference type="Proteomes" id="UP000078435">
    <property type="component" value="Unassembled WGS sequence"/>
</dbReference>
<keyword evidence="5 7" id="KW-0807">Transducer</keyword>
<accession>A0A175VKH3</accession>
<dbReference type="SMART" id="SM00283">
    <property type="entry name" value="MA"/>
    <property type="match status" value="1"/>
</dbReference>
<keyword evidence="3 8" id="KW-1133">Transmembrane helix</keyword>
<evidence type="ECO:0000256" key="6">
    <source>
        <dbReference type="ARBA" id="ARBA00029447"/>
    </source>
</evidence>
<dbReference type="Gene3D" id="1.10.287.950">
    <property type="entry name" value="Methyl-accepting chemotaxis protein"/>
    <property type="match status" value="1"/>
</dbReference>
<dbReference type="CDD" id="cd06225">
    <property type="entry name" value="HAMP"/>
    <property type="match status" value="1"/>
</dbReference>
<evidence type="ECO:0000256" key="5">
    <source>
        <dbReference type="ARBA" id="ARBA00023224"/>
    </source>
</evidence>
<evidence type="ECO:0000256" key="7">
    <source>
        <dbReference type="PROSITE-ProRule" id="PRU00284"/>
    </source>
</evidence>
<evidence type="ECO:0000256" key="3">
    <source>
        <dbReference type="ARBA" id="ARBA00022989"/>
    </source>
</evidence>
<protein>
    <submittedName>
        <fullName evidence="12">Chemotaxis protein</fullName>
    </submittedName>
</protein>
<evidence type="ECO:0000313" key="13">
    <source>
        <dbReference type="Proteomes" id="UP000078435"/>
    </source>
</evidence>
<evidence type="ECO:0000256" key="8">
    <source>
        <dbReference type="SAM" id="Phobius"/>
    </source>
</evidence>
<reference evidence="12 13" key="1">
    <citation type="submission" date="2016-02" db="EMBL/GenBank/DDBJ databases">
        <title>Draft genome sequence of Aeromonas trota strain 1999lcr isolated from cerebrospinal fluid (CSF).</title>
        <authorList>
            <person name="Dallagassa C.B."/>
            <person name="Prediger K.C."/>
            <person name="Weiss V.A."/>
            <person name="Assis F.E."/>
            <person name="Baura V."/>
            <person name="Cruz L.M."/>
            <person name="Souza E.M."/>
            <person name="Pedrosa F.O."/>
            <person name="Fadel-Picheth C.M."/>
        </authorList>
    </citation>
    <scope>NUCLEOTIDE SEQUENCE [LARGE SCALE GENOMIC DNA]</scope>
    <source>
        <strain evidence="12 13">1999lcr</strain>
    </source>
</reference>
<feature type="domain" description="HAMP" evidence="10">
    <location>
        <begin position="339"/>
        <end position="373"/>
    </location>
</feature>
<dbReference type="SUPFAM" id="SSF58104">
    <property type="entry name" value="Methyl-accepting chemotaxis protein (MCP) signaling domain"/>
    <property type="match status" value="1"/>
</dbReference>
<evidence type="ECO:0000256" key="2">
    <source>
        <dbReference type="ARBA" id="ARBA00022692"/>
    </source>
</evidence>
<gene>
    <name evidence="12" type="ORF">LCR_10230</name>
</gene>